<dbReference type="Pfam" id="PF03938">
    <property type="entry name" value="OmpH"/>
    <property type="match status" value="1"/>
</dbReference>
<dbReference type="GO" id="GO:0050821">
    <property type="term" value="P:protein stabilization"/>
    <property type="evidence" value="ECO:0007669"/>
    <property type="project" value="TreeGrafter"/>
</dbReference>
<comment type="caution">
    <text evidence="5">The sequence shown here is derived from an EMBL/GenBank/DDBJ whole genome shotgun (WGS) entry which is preliminary data.</text>
</comment>
<dbReference type="GO" id="GO:0051082">
    <property type="term" value="F:unfolded protein binding"/>
    <property type="evidence" value="ECO:0007669"/>
    <property type="project" value="InterPro"/>
</dbReference>
<dbReference type="SMART" id="SM00935">
    <property type="entry name" value="OmpH"/>
    <property type="match status" value="1"/>
</dbReference>
<dbReference type="SUPFAM" id="SSF111384">
    <property type="entry name" value="OmpH-like"/>
    <property type="match status" value="1"/>
</dbReference>
<dbReference type="PANTHER" id="PTHR35089:SF1">
    <property type="entry name" value="CHAPERONE PROTEIN SKP"/>
    <property type="match status" value="1"/>
</dbReference>
<evidence type="ECO:0000256" key="2">
    <source>
        <dbReference type="ARBA" id="ARBA00022729"/>
    </source>
</evidence>
<evidence type="ECO:0000256" key="4">
    <source>
        <dbReference type="SAM" id="SignalP"/>
    </source>
</evidence>
<dbReference type="eggNOG" id="COG2825">
    <property type="taxonomic scope" value="Bacteria"/>
</dbReference>
<name>A0A0A2LTS4_9FLAO</name>
<dbReference type="Proteomes" id="UP000030129">
    <property type="component" value="Unassembled WGS sequence"/>
</dbReference>
<feature type="chain" id="PRO_5001991307" evidence="4">
    <location>
        <begin position="24"/>
        <end position="169"/>
    </location>
</feature>
<dbReference type="InterPro" id="IPR005632">
    <property type="entry name" value="Chaperone_Skp"/>
</dbReference>
<keyword evidence="3" id="KW-0175">Coiled coil</keyword>
<evidence type="ECO:0000313" key="6">
    <source>
        <dbReference type="Proteomes" id="UP000030129"/>
    </source>
</evidence>
<keyword evidence="6" id="KW-1185">Reference proteome</keyword>
<dbReference type="GO" id="GO:0005829">
    <property type="term" value="C:cytosol"/>
    <property type="evidence" value="ECO:0007669"/>
    <property type="project" value="TreeGrafter"/>
</dbReference>
<evidence type="ECO:0000313" key="5">
    <source>
        <dbReference type="EMBL" id="KGO79575.1"/>
    </source>
</evidence>
<dbReference type="STRING" id="1406840.Q763_13595"/>
<proteinExistence type="inferred from homology"/>
<feature type="coiled-coil region" evidence="3">
    <location>
        <begin position="86"/>
        <end position="113"/>
    </location>
</feature>
<dbReference type="RefSeq" id="WP_035135142.1">
    <property type="nucleotide sequence ID" value="NZ_JRLV01000016.1"/>
</dbReference>
<gene>
    <name evidence="5" type="ORF">Q763_13595</name>
</gene>
<comment type="similarity">
    <text evidence="1">Belongs to the Skp family.</text>
</comment>
<dbReference type="PANTHER" id="PTHR35089">
    <property type="entry name" value="CHAPERONE PROTEIN SKP"/>
    <property type="match status" value="1"/>
</dbReference>
<dbReference type="InterPro" id="IPR024930">
    <property type="entry name" value="Skp_dom_sf"/>
</dbReference>
<evidence type="ECO:0000256" key="1">
    <source>
        <dbReference type="ARBA" id="ARBA00009091"/>
    </source>
</evidence>
<organism evidence="5 6">
    <name type="scientific">Flavobacterium beibuense F44-8</name>
    <dbReference type="NCBI Taxonomy" id="1406840"/>
    <lineage>
        <taxon>Bacteria</taxon>
        <taxon>Pseudomonadati</taxon>
        <taxon>Bacteroidota</taxon>
        <taxon>Flavobacteriia</taxon>
        <taxon>Flavobacteriales</taxon>
        <taxon>Flavobacteriaceae</taxon>
        <taxon>Flavobacterium</taxon>
    </lineage>
</organism>
<protein>
    <submittedName>
        <fullName evidence="5">Membrane protein</fullName>
    </submittedName>
</protein>
<dbReference type="EMBL" id="JRLV01000016">
    <property type="protein sequence ID" value="KGO79575.1"/>
    <property type="molecule type" value="Genomic_DNA"/>
</dbReference>
<dbReference type="AlphaFoldDB" id="A0A0A2LTS4"/>
<keyword evidence="2 4" id="KW-0732">Signal</keyword>
<accession>A0A0A2LTS4</accession>
<dbReference type="Gene3D" id="3.30.910.20">
    <property type="entry name" value="Skp domain"/>
    <property type="match status" value="1"/>
</dbReference>
<feature type="signal peptide" evidence="4">
    <location>
        <begin position="1"/>
        <end position="23"/>
    </location>
</feature>
<evidence type="ECO:0000256" key="3">
    <source>
        <dbReference type="SAM" id="Coils"/>
    </source>
</evidence>
<reference evidence="5 6" key="1">
    <citation type="submission" date="2013-09" db="EMBL/GenBank/DDBJ databases">
        <authorList>
            <person name="Zeng Z."/>
            <person name="Chen C."/>
        </authorList>
    </citation>
    <scope>NUCLEOTIDE SEQUENCE [LARGE SCALE GENOMIC DNA]</scope>
    <source>
        <strain evidence="5 6">F44-8</strain>
    </source>
</reference>
<sequence length="169" mass="18770">MKQLKSLLIAAVLLLGLSQTATAQSKVAHIDVSELMSQMPEMKAANSQLEQLSKSYDTEYRTMVQEFQAKIKKYDAEAATAGDALNETRAKEVQDLQQRIQQYQQNATKELQDKQEAIYKPILEKSRNAIQKVARAKGYLYVLDASTGSGVILADGPDLMADVKKELGF</sequence>